<evidence type="ECO:0008006" key="4">
    <source>
        <dbReference type="Google" id="ProtNLM"/>
    </source>
</evidence>
<accession>A0A2P7S0Z8</accession>
<gene>
    <name evidence="2" type="ORF">C7I84_21375</name>
</gene>
<name>A0A2P7S0Z8_9HYPH</name>
<organism evidence="2 3">
    <name type="scientific">Kumtagia ephedrae</name>
    <dbReference type="NCBI Taxonomy" id="2116701"/>
    <lineage>
        <taxon>Bacteria</taxon>
        <taxon>Pseudomonadati</taxon>
        <taxon>Pseudomonadota</taxon>
        <taxon>Alphaproteobacteria</taxon>
        <taxon>Hyphomicrobiales</taxon>
        <taxon>Phyllobacteriaceae</taxon>
        <taxon>Kumtagia</taxon>
    </lineage>
</organism>
<dbReference type="AlphaFoldDB" id="A0A2P7S0Z8"/>
<dbReference type="EMBL" id="PXYK01000023">
    <property type="protein sequence ID" value="PSJ56126.1"/>
    <property type="molecule type" value="Genomic_DNA"/>
</dbReference>
<dbReference type="Proteomes" id="UP000241229">
    <property type="component" value="Unassembled WGS sequence"/>
</dbReference>
<proteinExistence type="predicted"/>
<evidence type="ECO:0000256" key="1">
    <source>
        <dbReference type="SAM" id="Phobius"/>
    </source>
</evidence>
<dbReference type="RefSeq" id="WP_106774251.1">
    <property type="nucleotide sequence ID" value="NZ_PXYK01000023.1"/>
</dbReference>
<evidence type="ECO:0000313" key="2">
    <source>
        <dbReference type="EMBL" id="PSJ56126.1"/>
    </source>
</evidence>
<keyword evidence="1" id="KW-0812">Transmembrane</keyword>
<sequence length="138" mass="13955">MIALTVVTVTLVIMLCVLAYRLATYALPFMVALGAARYAYGTGASLIGAVLAGLVAAAVSFGILAFLFAAARAPILRVIVAVIFAAPATVAGYALVHSAAAEIVPSPIWHQLFSVISAIAVGISALARLAALLSSGSR</sequence>
<protein>
    <recommendedName>
        <fullName evidence="4">DUF4175 domain-containing protein</fullName>
    </recommendedName>
</protein>
<keyword evidence="1" id="KW-0472">Membrane</keyword>
<evidence type="ECO:0000313" key="3">
    <source>
        <dbReference type="Proteomes" id="UP000241229"/>
    </source>
</evidence>
<comment type="caution">
    <text evidence="2">The sequence shown here is derived from an EMBL/GenBank/DDBJ whole genome shotgun (WGS) entry which is preliminary data.</text>
</comment>
<dbReference type="OrthoDB" id="7597358at2"/>
<feature type="transmembrane region" description="Helical" evidence="1">
    <location>
        <begin position="108"/>
        <end position="133"/>
    </location>
</feature>
<keyword evidence="3" id="KW-1185">Reference proteome</keyword>
<feature type="transmembrane region" description="Helical" evidence="1">
    <location>
        <begin position="43"/>
        <end position="68"/>
    </location>
</feature>
<feature type="transmembrane region" description="Helical" evidence="1">
    <location>
        <begin position="75"/>
        <end position="96"/>
    </location>
</feature>
<keyword evidence="1" id="KW-1133">Transmembrane helix</keyword>
<reference evidence="2 3" key="1">
    <citation type="submission" date="2018-03" db="EMBL/GenBank/DDBJ databases">
        <title>The draft genome of Mesorhizobium sp. 6GN-30.</title>
        <authorList>
            <person name="Liu L."/>
            <person name="Li L."/>
            <person name="Wang T."/>
            <person name="Zhang X."/>
            <person name="Liang L."/>
        </authorList>
    </citation>
    <scope>NUCLEOTIDE SEQUENCE [LARGE SCALE GENOMIC DNA]</scope>
    <source>
        <strain evidence="2 3">6GN30</strain>
    </source>
</reference>